<dbReference type="Proteomes" id="UP000823775">
    <property type="component" value="Unassembled WGS sequence"/>
</dbReference>
<comment type="caution">
    <text evidence="1">The sequence shown here is derived from an EMBL/GenBank/DDBJ whole genome shotgun (WGS) entry which is preliminary data.</text>
</comment>
<name>A0ABS8WSB3_DATST</name>
<sequence length="139" mass="15725">MVSAAFIAIVKEPVANTKCRWTRHRKREEGICDREGQSGVAWVLLMSSVPLSFGLSGFDASPNLFEQLRKGDIFVAQYGVEFTRLSCYEVEILTYDGERFKKFVDGLALPHCDALATKVQTSSYSNILDIVMRRDAYYL</sequence>
<accession>A0ABS8WSB3</accession>
<organism evidence="1 2">
    <name type="scientific">Datura stramonium</name>
    <name type="common">Jimsonweed</name>
    <name type="synonym">Common thornapple</name>
    <dbReference type="NCBI Taxonomy" id="4076"/>
    <lineage>
        <taxon>Eukaryota</taxon>
        <taxon>Viridiplantae</taxon>
        <taxon>Streptophyta</taxon>
        <taxon>Embryophyta</taxon>
        <taxon>Tracheophyta</taxon>
        <taxon>Spermatophyta</taxon>
        <taxon>Magnoliopsida</taxon>
        <taxon>eudicotyledons</taxon>
        <taxon>Gunneridae</taxon>
        <taxon>Pentapetalae</taxon>
        <taxon>asterids</taxon>
        <taxon>lamiids</taxon>
        <taxon>Solanales</taxon>
        <taxon>Solanaceae</taxon>
        <taxon>Solanoideae</taxon>
        <taxon>Datureae</taxon>
        <taxon>Datura</taxon>
    </lineage>
</organism>
<proteinExistence type="predicted"/>
<dbReference type="EMBL" id="JACEIK010009538">
    <property type="protein sequence ID" value="MCE3052398.1"/>
    <property type="molecule type" value="Genomic_DNA"/>
</dbReference>
<evidence type="ECO:0000313" key="1">
    <source>
        <dbReference type="EMBL" id="MCE3052398.1"/>
    </source>
</evidence>
<gene>
    <name evidence="1" type="ORF">HAX54_052506</name>
</gene>
<evidence type="ECO:0000313" key="2">
    <source>
        <dbReference type="Proteomes" id="UP000823775"/>
    </source>
</evidence>
<protein>
    <submittedName>
        <fullName evidence="1">Uncharacterized protein</fullName>
    </submittedName>
</protein>
<reference evidence="1 2" key="1">
    <citation type="journal article" date="2021" name="BMC Genomics">
        <title>Datura genome reveals duplications of psychoactive alkaloid biosynthetic genes and high mutation rate following tissue culture.</title>
        <authorList>
            <person name="Rajewski A."/>
            <person name="Carter-House D."/>
            <person name="Stajich J."/>
            <person name="Litt A."/>
        </authorList>
    </citation>
    <scope>NUCLEOTIDE SEQUENCE [LARGE SCALE GENOMIC DNA]</scope>
    <source>
        <strain evidence="1">AR-01</strain>
    </source>
</reference>
<keyword evidence="2" id="KW-1185">Reference proteome</keyword>